<reference evidence="1 2" key="1">
    <citation type="submission" date="2014-12" db="EMBL/GenBank/DDBJ databases">
        <title>Denitrispirillum autotrophicum gen. nov., sp. nov., Denitrifying, Facultatively Autotrophic Bacteria Isolated from Rice Paddy Soil.</title>
        <authorList>
            <person name="Ishii S."/>
            <person name="Ashida N."/>
            <person name="Ohno H."/>
            <person name="Otsuka S."/>
            <person name="Yokota A."/>
            <person name="Senoo K."/>
        </authorList>
    </citation>
    <scope>NUCLEOTIDE SEQUENCE [LARGE SCALE GENOMIC DNA]</scope>
    <source>
        <strain evidence="1 2">TSA66</strain>
    </source>
</reference>
<dbReference type="EMBL" id="JWJG01000028">
    <property type="protein sequence ID" value="KIF83496.1"/>
    <property type="molecule type" value="Genomic_DNA"/>
</dbReference>
<comment type="caution">
    <text evidence="1">The sequence shown here is derived from an EMBL/GenBank/DDBJ whole genome shotgun (WGS) entry which is preliminary data.</text>
</comment>
<evidence type="ECO:0000313" key="2">
    <source>
        <dbReference type="Proteomes" id="UP000031572"/>
    </source>
</evidence>
<evidence type="ECO:0000313" key="1">
    <source>
        <dbReference type="EMBL" id="KIF83496.1"/>
    </source>
</evidence>
<keyword evidence="2" id="KW-1185">Reference proteome</keyword>
<dbReference type="AlphaFoldDB" id="A0A0C2BZN4"/>
<dbReference type="PIRSF" id="PIRSF028200">
    <property type="entry name" value="UCP028200"/>
    <property type="match status" value="1"/>
</dbReference>
<gene>
    <name evidence="1" type="ORF">TSA66_04575</name>
</gene>
<organism evidence="1 2">
    <name type="scientific">Noviherbaspirillum autotrophicum</name>
    <dbReference type="NCBI Taxonomy" id="709839"/>
    <lineage>
        <taxon>Bacteria</taxon>
        <taxon>Pseudomonadati</taxon>
        <taxon>Pseudomonadota</taxon>
        <taxon>Betaproteobacteria</taxon>
        <taxon>Burkholderiales</taxon>
        <taxon>Oxalobacteraceae</taxon>
        <taxon>Noviherbaspirillum</taxon>
    </lineage>
</organism>
<dbReference type="Proteomes" id="UP000031572">
    <property type="component" value="Unassembled WGS sequence"/>
</dbReference>
<proteinExistence type="predicted"/>
<evidence type="ECO:0008006" key="3">
    <source>
        <dbReference type="Google" id="ProtNLM"/>
    </source>
</evidence>
<protein>
    <recommendedName>
        <fullName evidence="3">Lipoprotein</fullName>
    </recommendedName>
</protein>
<name>A0A0C2BZN4_9BURK</name>
<sequence length="280" mass="32082">MSVFALACLLAGCSALRLGYANGESVVYWWLDSYVDFTSEQKPWVKNQLRQLFAWHRTTQLADYARLLAQAQQTLQRPVTPADALEEYAALKKRAMLGTDKALPALADLALSLQPAQIDHLAKKFASNNEKYRKDTLQGDVEDRQRFRFKKFMKQAEYWFGDFSAQQEAQLRAASNARPLNNELWMADRLQRQQELIRLLRKIQAERPGREVVMAMLRSYIASVFNIFTYDEHKAFFDASQDAHARLIALMVNAATPQQKAHAAKRLQSLIDDCRTLAAH</sequence>
<dbReference type="STRING" id="709839.TSA66_04575"/>
<dbReference type="InterPro" id="IPR016875">
    <property type="entry name" value="UCP028200"/>
</dbReference>
<dbReference type="Pfam" id="PF19795">
    <property type="entry name" value="DUF6279"/>
    <property type="match status" value="1"/>
</dbReference>
<accession>A0A0C2BZN4</accession>